<gene>
    <name evidence="1" type="ORF">BRADI_5g13272v3</name>
</gene>
<reference evidence="1" key="2">
    <citation type="submission" date="2017-06" db="EMBL/GenBank/DDBJ databases">
        <title>WGS assembly of Brachypodium distachyon.</title>
        <authorList>
            <consortium name="The International Brachypodium Initiative"/>
            <person name="Lucas S."/>
            <person name="Harmon-Smith M."/>
            <person name="Lail K."/>
            <person name="Tice H."/>
            <person name="Grimwood J."/>
            <person name="Bruce D."/>
            <person name="Barry K."/>
            <person name="Shu S."/>
            <person name="Lindquist E."/>
            <person name="Wang M."/>
            <person name="Pitluck S."/>
            <person name="Vogel J.P."/>
            <person name="Garvin D.F."/>
            <person name="Mockler T.C."/>
            <person name="Schmutz J."/>
            <person name="Rokhsar D."/>
            <person name="Bevan M.W."/>
        </authorList>
    </citation>
    <scope>NUCLEOTIDE SEQUENCE</scope>
    <source>
        <strain evidence="1">Bd21</strain>
    </source>
</reference>
<accession>A0A2K2CGX0</accession>
<dbReference type="Gramene" id="PNT61293">
    <property type="protein sequence ID" value="PNT61293"/>
    <property type="gene ID" value="BRADI_5g13272v3"/>
</dbReference>
<dbReference type="EMBL" id="CM000884">
    <property type="protein sequence ID" value="PNT61293.1"/>
    <property type="molecule type" value="Genomic_DNA"/>
</dbReference>
<reference evidence="1 2" key="1">
    <citation type="journal article" date="2010" name="Nature">
        <title>Genome sequencing and analysis of the model grass Brachypodium distachyon.</title>
        <authorList>
            <consortium name="International Brachypodium Initiative"/>
        </authorList>
    </citation>
    <scope>NUCLEOTIDE SEQUENCE [LARGE SCALE GENOMIC DNA]</scope>
    <source>
        <strain evidence="1 2">Bd21</strain>
    </source>
</reference>
<dbReference type="Proteomes" id="UP000008810">
    <property type="component" value="Chromosome 5"/>
</dbReference>
<dbReference type="InParanoid" id="A0A2K2CGX0"/>
<protein>
    <submittedName>
        <fullName evidence="1 2">Uncharacterized protein</fullName>
    </submittedName>
</protein>
<name>A0A2K2CGX0_BRADI</name>
<keyword evidence="3" id="KW-1185">Reference proteome</keyword>
<evidence type="ECO:0000313" key="1">
    <source>
        <dbReference type="EMBL" id="PNT61293.1"/>
    </source>
</evidence>
<reference evidence="2" key="3">
    <citation type="submission" date="2018-08" db="UniProtKB">
        <authorList>
            <consortium name="EnsemblPlants"/>
        </authorList>
    </citation>
    <scope>IDENTIFICATION</scope>
    <source>
        <strain evidence="2">cv. Bd21</strain>
    </source>
</reference>
<sequence length="127" mass="13530">MHVHDNLVSEQLISIAPDAMELSPSAKIEATCDKIQAAPDKLQVPFAMVEATFDRLQAICTKVLVWVEQRKTDTPTTISSTAAAPLISSPSSLPSPPLLVSSSLPLWTTQLKPALTVVQPAGAACWP</sequence>
<evidence type="ECO:0000313" key="3">
    <source>
        <dbReference type="Proteomes" id="UP000008810"/>
    </source>
</evidence>
<dbReference type="AlphaFoldDB" id="A0A2K2CGX0"/>
<evidence type="ECO:0000313" key="2">
    <source>
        <dbReference type="EnsemblPlants" id="PNT61293"/>
    </source>
</evidence>
<dbReference type="EnsemblPlants" id="PNT61293">
    <property type="protein sequence ID" value="PNT61293"/>
    <property type="gene ID" value="BRADI_5g13272v3"/>
</dbReference>
<proteinExistence type="predicted"/>
<organism evidence="1">
    <name type="scientific">Brachypodium distachyon</name>
    <name type="common">Purple false brome</name>
    <name type="synonym">Trachynia distachya</name>
    <dbReference type="NCBI Taxonomy" id="15368"/>
    <lineage>
        <taxon>Eukaryota</taxon>
        <taxon>Viridiplantae</taxon>
        <taxon>Streptophyta</taxon>
        <taxon>Embryophyta</taxon>
        <taxon>Tracheophyta</taxon>
        <taxon>Spermatophyta</taxon>
        <taxon>Magnoliopsida</taxon>
        <taxon>Liliopsida</taxon>
        <taxon>Poales</taxon>
        <taxon>Poaceae</taxon>
        <taxon>BOP clade</taxon>
        <taxon>Pooideae</taxon>
        <taxon>Stipodae</taxon>
        <taxon>Brachypodieae</taxon>
        <taxon>Brachypodium</taxon>
    </lineage>
</organism>